<comment type="caution">
    <text evidence="1">The sequence shown here is derived from an EMBL/GenBank/DDBJ whole genome shotgun (WGS) entry which is preliminary data.</text>
</comment>
<sequence length="94" mass="10824">MSNLPRVFDNNPLQLLAEKASPEMIHDWIDALYETDFIVDDPRLPFLLFTVTALCEYTETHPLNPDYQKKFNSICELAFTVCGEALEQMKAQTL</sequence>
<gene>
    <name evidence="1" type="ORF">DXZ20_36380</name>
</gene>
<dbReference type="EMBL" id="QXHD01000004">
    <property type="protein sequence ID" value="NEZ61020.1"/>
    <property type="molecule type" value="Genomic_DNA"/>
</dbReference>
<protein>
    <submittedName>
        <fullName evidence="1">Uncharacterized protein</fullName>
    </submittedName>
</protein>
<keyword evidence="2" id="KW-1185">Reference proteome</keyword>
<accession>A0A6M0RYM1</accession>
<proteinExistence type="predicted"/>
<organism evidence="1 2">
    <name type="scientific">Adonisia turfae CCMR0081</name>
    <dbReference type="NCBI Taxonomy" id="2292702"/>
    <lineage>
        <taxon>Bacteria</taxon>
        <taxon>Bacillati</taxon>
        <taxon>Cyanobacteriota</taxon>
        <taxon>Adonisia</taxon>
        <taxon>Adonisia turfae</taxon>
    </lineage>
</organism>
<dbReference type="AlphaFoldDB" id="A0A6M0RYM1"/>
<dbReference type="Proteomes" id="UP000481033">
    <property type="component" value="Unassembled WGS sequence"/>
</dbReference>
<name>A0A6M0RYM1_9CYAN</name>
<reference evidence="1 2" key="1">
    <citation type="journal article" date="2020" name="Microb. Ecol.">
        <title>Ecogenomics of the Marine Benthic Filamentous Cyanobacterium Adonisia.</title>
        <authorList>
            <person name="Walter J.M."/>
            <person name="Coutinho F.H."/>
            <person name="Leomil L."/>
            <person name="Hargreaves P.I."/>
            <person name="Campeao M.E."/>
            <person name="Vieira V.V."/>
            <person name="Silva B.S."/>
            <person name="Fistarol G.O."/>
            <person name="Salomon P.S."/>
            <person name="Sawabe T."/>
            <person name="Mino S."/>
            <person name="Hosokawa M."/>
            <person name="Miyashita H."/>
            <person name="Maruyama F."/>
            <person name="van Verk M.C."/>
            <person name="Dutilh B.E."/>
            <person name="Thompson C.C."/>
            <person name="Thompson F.L."/>
        </authorList>
    </citation>
    <scope>NUCLEOTIDE SEQUENCE [LARGE SCALE GENOMIC DNA]</scope>
    <source>
        <strain evidence="1 2">CCMR0081</strain>
    </source>
</reference>
<evidence type="ECO:0000313" key="2">
    <source>
        <dbReference type="Proteomes" id="UP000481033"/>
    </source>
</evidence>
<evidence type="ECO:0000313" key="1">
    <source>
        <dbReference type="EMBL" id="NEZ61020.1"/>
    </source>
</evidence>
<dbReference type="RefSeq" id="WP_163703273.1">
    <property type="nucleotide sequence ID" value="NZ_QXHD01000004.1"/>
</dbReference>